<dbReference type="InterPro" id="IPR017871">
    <property type="entry name" value="ABC_transporter-like_CS"/>
</dbReference>
<dbReference type="SUPFAM" id="SSF52540">
    <property type="entry name" value="P-loop containing nucleoside triphosphate hydrolases"/>
    <property type="match status" value="1"/>
</dbReference>
<dbReference type="EMBL" id="JAPUFD010000027">
    <property type="protein sequence ID" value="MDI1493480.1"/>
    <property type="molecule type" value="Genomic_DNA"/>
</dbReference>
<protein>
    <recommendedName>
        <fullName evidence="10">ABC transporter domain-containing protein</fullName>
    </recommendedName>
</protein>
<dbReference type="InterPro" id="IPR003439">
    <property type="entry name" value="ABC_transporter-like_ATP-bd"/>
</dbReference>
<evidence type="ECO:0000256" key="1">
    <source>
        <dbReference type="ARBA" id="ARBA00004141"/>
    </source>
</evidence>
<reference evidence="11" key="1">
    <citation type="journal article" date="2023" name="Genome Biol. Evol.">
        <title>First Whole Genome Sequence and Flow Cytometry Genome Size Data for the Lichen-Forming Fungus Ramalina farinacea (Ascomycota).</title>
        <authorList>
            <person name="Llewellyn T."/>
            <person name="Mian S."/>
            <person name="Hill R."/>
            <person name="Leitch I.J."/>
            <person name="Gaya E."/>
        </authorList>
    </citation>
    <scope>NUCLEOTIDE SEQUENCE</scope>
    <source>
        <strain evidence="11">LIQ254RAFAR</strain>
    </source>
</reference>
<dbReference type="Pfam" id="PF19055">
    <property type="entry name" value="ABC2_membrane_7"/>
    <property type="match status" value="2"/>
</dbReference>
<dbReference type="InterPro" id="IPR043926">
    <property type="entry name" value="ABCG_dom"/>
</dbReference>
<feature type="transmembrane region" description="Helical" evidence="9">
    <location>
        <begin position="923"/>
        <end position="946"/>
    </location>
</feature>
<dbReference type="FunFam" id="3.40.50.300:FF:000367">
    <property type="entry name" value="ABC transporter G family member 24"/>
    <property type="match status" value="1"/>
</dbReference>
<comment type="subcellular location">
    <subcellularLocation>
        <location evidence="1">Membrane</location>
        <topology evidence="1">Multi-pass membrane protein</topology>
    </subcellularLocation>
</comment>
<dbReference type="GO" id="GO:0016020">
    <property type="term" value="C:membrane"/>
    <property type="evidence" value="ECO:0007669"/>
    <property type="project" value="UniProtKB-SubCell"/>
</dbReference>
<dbReference type="InterPro" id="IPR027417">
    <property type="entry name" value="P-loop_NTPase"/>
</dbReference>
<dbReference type="InterPro" id="IPR003593">
    <property type="entry name" value="AAA+_ATPase"/>
</dbReference>
<keyword evidence="3 9" id="KW-0812">Transmembrane</keyword>
<keyword evidence="4" id="KW-0547">Nucleotide-binding</keyword>
<keyword evidence="6 9" id="KW-1133">Transmembrane helix</keyword>
<dbReference type="PROSITE" id="PS00211">
    <property type="entry name" value="ABC_TRANSPORTER_1"/>
    <property type="match status" value="1"/>
</dbReference>
<feature type="transmembrane region" description="Helical" evidence="9">
    <location>
        <begin position="952"/>
        <end position="973"/>
    </location>
</feature>
<dbReference type="GO" id="GO:0016887">
    <property type="term" value="F:ATP hydrolysis activity"/>
    <property type="evidence" value="ECO:0007669"/>
    <property type="project" value="InterPro"/>
</dbReference>
<proteinExistence type="predicted"/>
<feature type="transmembrane region" description="Helical" evidence="9">
    <location>
        <begin position="380"/>
        <end position="404"/>
    </location>
</feature>
<dbReference type="PANTHER" id="PTHR48041">
    <property type="entry name" value="ABC TRANSPORTER G FAMILY MEMBER 28"/>
    <property type="match status" value="1"/>
</dbReference>
<organism evidence="11 12">
    <name type="scientific">Ramalina farinacea</name>
    <dbReference type="NCBI Taxonomy" id="258253"/>
    <lineage>
        <taxon>Eukaryota</taxon>
        <taxon>Fungi</taxon>
        <taxon>Dikarya</taxon>
        <taxon>Ascomycota</taxon>
        <taxon>Pezizomycotina</taxon>
        <taxon>Lecanoromycetes</taxon>
        <taxon>OSLEUM clade</taxon>
        <taxon>Lecanoromycetidae</taxon>
        <taxon>Lecanorales</taxon>
        <taxon>Lecanorineae</taxon>
        <taxon>Ramalinaceae</taxon>
        <taxon>Ramalina</taxon>
    </lineage>
</organism>
<evidence type="ECO:0000256" key="2">
    <source>
        <dbReference type="ARBA" id="ARBA00022448"/>
    </source>
</evidence>
<dbReference type="AlphaFoldDB" id="A0AA43QVT4"/>
<dbReference type="GO" id="GO:0140359">
    <property type="term" value="F:ABC-type transporter activity"/>
    <property type="evidence" value="ECO:0007669"/>
    <property type="project" value="InterPro"/>
</dbReference>
<dbReference type="Gene3D" id="3.40.50.300">
    <property type="entry name" value="P-loop containing nucleotide triphosphate hydrolases"/>
    <property type="match status" value="1"/>
</dbReference>
<dbReference type="PROSITE" id="PS50893">
    <property type="entry name" value="ABC_TRANSPORTER_2"/>
    <property type="match status" value="1"/>
</dbReference>
<keyword evidence="2" id="KW-0813">Transport</keyword>
<evidence type="ECO:0000259" key="10">
    <source>
        <dbReference type="PROSITE" id="PS50893"/>
    </source>
</evidence>
<evidence type="ECO:0000256" key="9">
    <source>
        <dbReference type="SAM" id="Phobius"/>
    </source>
</evidence>
<name>A0AA43QVT4_9LECA</name>
<evidence type="ECO:0000256" key="8">
    <source>
        <dbReference type="SAM" id="MobiDB-lite"/>
    </source>
</evidence>
<dbReference type="Proteomes" id="UP001161017">
    <property type="component" value="Unassembled WGS sequence"/>
</dbReference>
<accession>A0AA43QVT4</accession>
<keyword evidence="7 9" id="KW-0472">Membrane</keyword>
<evidence type="ECO:0000256" key="7">
    <source>
        <dbReference type="ARBA" id="ARBA00023136"/>
    </source>
</evidence>
<feature type="transmembrane region" description="Helical" evidence="9">
    <location>
        <begin position="831"/>
        <end position="850"/>
    </location>
</feature>
<dbReference type="Pfam" id="PF00005">
    <property type="entry name" value="ABC_tran"/>
    <property type="match status" value="1"/>
</dbReference>
<dbReference type="GO" id="GO:0005524">
    <property type="term" value="F:ATP binding"/>
    <property type="evidence" value="ECO:0007669"/>
    <property type="project" value="UniProtKB-KW"/>
</dbReference>
<feature type="domain" description="ABC transporter" evidence="10">
    <location>
        <begin position="504"/>
        <end position="743"/>
    </location>
</feature>
<keyword evidence="12" id="KW-1185">Reference proteome</keyword>
<sequence length="1089" mass="118079">MSDQDQNQSVTDTDAGDNTDNTDNTHTSSTDTDPSVVQSGDDDTGNDDSSTNDDTSTNQPSVPSSTPSSSTVSPAGFVKPAALGLPYGSQGSIQDPFLPQWPSQGPIFLDTGACICALREPPPDNDQNKMQWRCQGNATDNIYIGNGGKWYAPDHDISDTKSLPVEDGSDPPKTDATFISQGKGGLVDLGTVNPDPLSLQDQACTGLNQTSFSTSYYRAGVELAANQTPVAAAPCYLAGAIPIKLQNETSWLDEGCHQGFFCESSYMILPERKANLADSSVGPSNTINTLPQYCTPVEPCVKARLGGASCAVPGLFDGRIQGMGPFEPTMCTPGFYCPHDSYPPQEIVCPKGSYCPPGSQKPIKCSAGSHCPEKAQNETILVPFGILILVDVLAILLLLFLRFYGSAALSRRSHQSYLPKRIHMTDKSAGYKNLEDDDVEMAPLEARITPIQRAPTGFQAAIDEQYLYDSGVEGAIDLDSSAELRAFVDSMKRAVQTSNFGLSFGFSELSFHPRGTTKPILSHISGSIPSGSLVGVMGGSGAGKSTFVNVLMGRSSHTGGSVRVNGVAGKIKQYKKIIGYVPQDDIVLPELTVRENILHSARVRLPSNWSDKDIQKHADAVVDCLELSHVRDSRVGSVAKPIISGGQRKRVSIGIELAAAPMALFLDEPTSGLDATAASSIMKMLKALSHLGISIIVIIHQPRIEIFEMIDSLILLGNGRLIYQGKESEVQDYFENLGFDFPKYANAGDVVTDIITGNGRPYKRVGDVSKDALINNWEAITAQHQPKLEVQASTTEMASLRVTIKHRGAPWPRQIYHCLNRALLQQYRTKASFWFEMGVSAFGGFLIGLAQNGQKGVNFHGFFLNDYELLSSAIDYQSVPQMSLLVCISIGLISSSPGVRVFGEEYLIHRREAESGHNVFAYYIAKIVSTLPRMIFSCFHFTTMFILLATPVIPYLASFICNLLYFYCIYGLASVVSMLSRQEDGPLLAVMASLIVGVLSGSAPPLKKADSWHVGWLWRSSPGVWLAEIYFGRNVEPWGFLYDTHHAARATGFALDAFAKDLLSLLLIGTVYRVLAYGVLVLGGRVKRR</sequence>
<feature type="region of interest" description="Disordered" evidence="8">
    <location>
        <begin position="1"/>
        <end position="75"/>
    </location>
</feature>
<feature type="transmembrane region" description="Helical" evidence="9">
    <location>
        <begin position="985"/>
        <end position="1003"/>
    </location>
</feature>
<evidence type="ECO:0000256" key="6">
    <source>
        <dbReference type="ARBA" id="ARBA00022989"/>
    </source>
</evidence>
<feature type="compositionally biased region" description="Polar residues" evidence="8">
    <location>
        <begin position="1"/>
        <end position="10"/>
    </location>
</feature>
<comment type="caution">
    <text evidence="11">The sequence shown here is derived from an EMBL/GenBank/DDBJ whole genome shotgun (WGS) entry which is preliminary data.</text>
</comment>
<evidence type="ECO:0000313" key="12">
    <source>
        <dbReference type="Proteomes" id="UP001161017"/>
    </source>
</evidence>
<feature type="compositionally biased region" description="Low complexity" evidence="8">
    <location>
        <begin position="11"/>
        <end position="35"/>
    </location>
</feature>
<feature type="compositionally biased region" description="Low complexity" evidence="8">
    <location>
        <begin position="47"/>
        <end position="74"/>
    </location>
</feature>
<dbReference type="InterPro" id="IPR050352">
    <property type="entry name" value="ABCG_transporters"/>
</dbReference>
<keyword evidence="5" id="KW-0067">ATP-binding</keyword>
<evidence type="ECO:0000256" key="3">
    <source>
        <dbReference type="ARBA" id="ARBA00022692"/>
    </source>
</evidence>
<feature type="transmembrane region" description="Helical" evidence="9">
    <location>
        <begin position="882"/>
        <end position="902"/>
    </location>
</feature>
<evidence type="ECO:0000256" key="5">
    <source>
        <dbReference type="ARBA" id="ARBA00022840"/>
    </source>
</evidence>
<evidence type="ECO:0000313" key="11">
    <source>
        <dbReference type="EMBL" id="MDI1493480.1"/>
    </source>
</evidence>
<gene>
    <name evidence="11" type="ORF">OHK93_005270</name>
</gene>
<evidence type="ECO:0000256" key="4">
    <source>
        <dbReference type="ARBA" id="ARBA00022741"/>
    </source>
</evidence>
<dbReference type="CDD" id="cd03213">
    <property type="entry name" value="ABCG_EPDR"/>
    <property type="match status" value="1"/>
</dbReference>
<feature type="transmembrane region" description="Helical" evidence="9">
    <location>
        <begin position="1062"/>
        <end position="1083"/>
    </location>
</feature>
<dbReference type="PANTHER" id="PTHR48041:SF91">
    <property type="entry name" value="ABC TRANSPORTER G FAMILY MEMBER 28"/>
    <property type="match status" value="1"/>
</dbReference>
<dbReference type="SMART" id="SM00382">
    <property type="entry name" value="AAA"/>
    <property type="match status" value="1"/>
</dbReference>